<feature type="compositionally biased region" description="Pro residues" evidence="1">
    <location>
        <begin position="107"/>
        <end position="117"/>
    </location>
</feature>
<keyword evidence="3" id="KW-1185">Reference proteome</keyword>
<feature type="region of interest" description="Disordered" evidence="1">
    <location>
        <begin position="270"/>
        <end position="370"/>
    </location>
</feature>
<feature type="compositionally biased region" description="Polar residues" evidence="1">
    <location>
        <begin position="282"/>
        <end position="291"/>
    </location>
</feature>
<feature type="region of interest" description="Disordered" evidence="1">
    <location>
        <begin position="1"/>
        <end position="117"/>
    </location>
</feature>
<name>A0A8X6YRQ4_9ARAC</name>
<gene>
    <name evidence="2" type="ORF">TNIN_381201</name>
</gene>
<evidence type="ECO:0000313" key="3">
    <source>
        <dbReference type="Proteomes" id="UP000886998"/>
    </source>
</evidence>
<reference evidence="2" key="1">
    <citation type="submission" date="2020-08" db="EMBL/GenBank/DDBJ databases">
        <title>Multicomponent nature underlies the extraordinary mechanical properties of spider dragline silk.</title>
        <authorList>
            <person name="Kono N."/>
            <person name="Nakamura H."/>
            <person name="Mori M."/>
            <person name="Yoshida Y."/>
            <person name="Ohtoshi R."/>
            <person name="Malay A.D."/>
            <person name="Moran D.A.P."/>
            <person name="Tomita M."/>
            <person name="Numata K."/>
            <person name="Arakawa K."/>
        </authorList>
    </citation>
    <scope>NUCLEOTIDE SEQUENCE</scope>
</reference>
<feature type="compositionally biased region" description="Low complexity" evidence="1">
    <location>
        <begin position="35"/>
        <end position="64"/>
    </location>
</feature>
<dbReference type="Proteomes" id="UP000886998">
    <property type="component" value="Unassembled WGS sequence"/>
</dbReference>
<sequence>MNQEEPVDPFGIEAGDIEEGDVEESDIEERAEASQPQAQPILPQPQVQPILPQPQVQPILPQPQHSHFQDADEYESAEFSLSYDDSGVSDESTSGAGASQPQEQPILPQPPARPIFPQPQHFRFQLQPKLPEPLFSMALPMVLPPQPSSPSREVPPMNLLNTSPFEYKLRPIGAPRRSRSASPTPFRPPCRNYKKLFVRQIPDDYELRPIGAPRRSHSCCPTPFDPHPNIVRQPLFPYNPPPISPSILAQFPPYQVPPFSPYRGPLPLLSKENPHVRPPNLSPSWETSLSREQPHIRGPELPPFGGPFLSTRARLPFRPAKPKISRAAQPSPPRRARPRAARPLPSRAAQPSPPRAAQPSPPRISPYRGPLAVLSKENPHVRPPYLSPFREQPHLMGPMLSPYGGPFLSTKAKGFVWPKPSPSTEAQPLPSRIPKLSSFGALKPSDLLRFVRPSPFKAMQPSPSRIPLPLRFTEVNFTSRQ</sequence>
<feature type="compositionally biased region" description="Polar residues" evidence="1">
    <location>
        <begin position="89"/>
        <end position="99"/>
    </location>
</feature>
<feature type="compositionally biased region" description="Pro residues" evidence="1">
    <location>
        <begin position="351"/>
        <end position="364"/>
    </location>
</feature>
<protein>
    <submittedName>
        <fullName evidence="2">Uncharacterized protein</fullName>
    </submittedName>
</protein>
<feature type="compositionally biased region" description="Low complexity" evidence="1">
    <location>
        <begin position="341"/>
        <end position="350"/>
    </location>
</feature>
<dbReference type="EMBL" id="BMAV01022750">
    <property type="protein sequence ID" value="GFY77980.1"/>
    <property type="molecule type" value="Genomic_DNA"/>
</dbReference>
<proteinExistence type="predicted"/>
<evidence type="ECO:0000313" key="2">
    <source>
        <dbReference type="EMBL" id="GFY77980.1"/>
    </source>
</evidence>
<comment type="caution">
    <text evidence="2">The sequence shown here is derived from an EMBL/GenBank/DDBJ whole genome shotgun (WGS) entry which is preliminary data.</text>
</comment>
<feature type="compositionally biased region" description="Acidic residues" evidence="1">
    <location>
        <begin position="15"/>
        <end position="29"/>
    </location>
</feature>
<organism evidence="2 3">
    <name type="scientific">Trichonephila inaurata madagascariensis</name>
    <dbReference type="NCBI Taxonomy" id="2747483"/>
    <lineage>
        <taxon>Eukaryota</taxon>
        <taxon>Metazoa</taxon>
        <taxon>Ecdysozoa</taxon>
        <taxon>Arthropoda</taxon>
        <taxon>Chelicerata</taxon>
        <taxon>Arachnida</taxon>
        <taxon>Araneae</taxon>
        <taxon>Araneomorphae</taxon>
        <taxon>Entelegynae</taxon>
        <taxon>Araneoidea</taxon>
        <taxon>Nephilidae</taxon>
        <taxon>Trichonephila</taxon>
        <taxon>Trichonephila inaurata</taxon>
    </lineage>
</organism>
<dbReference type="AlphaFoldDB" id="A0A8X6YRQ4"/>
<evidence type="ECO:0000256" key="1">
    <source>
        <dbReference type="SAM" id="MobiDB-lite"/>
    </source>
</evidence>
<accession>A0A8X6YRQ4</accession>